<name>A0A239EQR1_EKHLU</name>
<sequence>MKNPENNRIFPFVWPWKGVNNQTLSWTQLAKQKAFSISYLIVIWSIIGILGFASTRNCEGSWQIALQCDFAFWVKNLREDPLIFVRNMFTTLFLHNGFDHILFVSVIGILIIVQSHEAIFGFKTTALIFISAYMTVAPFFGAFYTVGLDLYPDSQFMQFAFARNWMGGSIGMFQVYGALATKSRKPLVMLMIPVFFELFNLFVFGIDLHISLMHVMSTFVGYGLSLWLVKK</sequence>
<keyword evidence="1" id="KW-0812">Transmembrane</keyword>
<gene>
    <name evidence="2" type="ORF">SAMN05421640_0270</name>
</gene>
<reference evidence="2 3" key="1">
    <citation type="submission" date="2017-06" db="EMBL/GenBank/DDBJ databases">
        <authorList>
            <person name="Kim H.J."/>
            <person name="Triplett B.A."/>
        </authorList>
    </citation>
    <scope>NUCLEOTIDE SEQUENCE [LARGE SCALE GENOMIC DNA]</scope>
    <source>
        <strain evidence="2 3">DSM 19307</strain>
    </source>
</reference>
<feature type="transmembrane region" description="Helical" evidence="1">
    <location>
        <begin position="156"/>
        <end position="175"/>
    </location>
</feature>
<dbReference type="EMBL" id="FZPD01000001">
    <property type="protein sequence ID" value="SNS46751.1"/>
    <property type="molecule type" value="Genomic_DNA"/>
</dbReference>
<proteinExistence type="predicted"/>
<keyword evidence="1" id="KW-1133">Transmembrane helix</keyword>
<keyword evidence="1" id="KW-0472">Membrane</keyword>
<keyword evidence="3" id="KW-1185">Reference proteome</keyword>
<feature type="transmembrane region" description="Helical" evidence="1">
    <location>
        <begin position="125"/>
        <end position="144"/>
    </location>
</feature>
<evidence type="ECO:0000313" key="3">
    <source>
        <dbReference type="Proteomes" id="UP000198393"/>
    </source>
</evidence>
<dbReference type="RefSeq" id="WP_089355046.1">
    <property type="nucleotide sequence ID" value="NZ_FZPD01000001.1"/>
</dbReference>
<feature type="transmembrane region" description="Helical" evidence="1">
    <location>
        <begin position="92"/>
        <end position="113"/>
    </location>
</feature>
<feature type="transmembrane region" description="Helical" evidence="1">
    <location>
        <begin position="187"/>
        <end position="206"/>
    </location>
</feature>
<evidence type="ECO:0000313" key="2">
    <source>
        <dbReference type="EMBL" id="SNS46751.1"/>
    </source>
</evidence>
<evidence type="ECO:0008006" key="4">
    <source>
        <dbReference type="Google" id="ProtNLM"/>
    </source>
</evidence>
<feature type="transmembrane region" description="Helical" evidence="1">
    <location>
        <begin position="34"/>
        <end position="53"/>
    </location>
</feature>
<evidence type="ECO:0000256" key="1">
    <source>
        <dbReference type="SAM" id="Phobius"/>
    </source>
</evidence>
<accession>A0A239EQR1</accession>
<feature type="transmembrane region" description="Helical" evidence="1">
    <location>
        <begin position="212"/>
        <end position="229"/>
    </location>
</feature>
<dbReference type="AlphaFoldDB" id="A0A239EQR1"/>
<organism evidence="2 3">
    <name type="scientific">Ekhidna lutea</name>
    <dbReference type="NCBI Taxonomy" id="447679"/>
    <lineage>
        <taxon>Bacteria</taxon>
        <taxon>Pseudomonadati</taxon>
        <taxon>Bacteroidota</taxon>
        <taxon>Cytophagia</taxon>
        <taxon>Cytophagales</taxon>
        <taxon>Reichenbachiellaceae</taxon>
        <taxon>Ekhidna</taxon>
    </lineage>
</organism>
<protein>
    <recommendedName>
        <fullName evidence="4">Membrane associated serine protease, rhomboid family</fullName>
    </recommendedName>
</protein>
<dbReference type="Proteomes" id="UP000198393">
    <property type="component" value="Unassembled WGS sequence"/>
</dbReference>
<dbReference type="OrthoDB" id="979509at2"/>